<reference evidence="1 2" key="1">
    <citation type="submission" date="2017-10" db="EMBL/GenBank/DDBJ databases">
        <title>Comparative genomics in systemic dimorphic fungi from Ajellomycetaceae.</title>
        <authorList>
            <person name="Munoz J.F."/>
            <person name="Mcewen J.G."/>
            <person name="Clay O.K."/>
            <person name="Cuomo C.A."/>
        </authorList>
    </citation>
    <scope>NUCLEOTIDE SEQUENCE [LARGE SCALE GENOMIC DNA]</scope>
    <source>
        <strain evidence="1 2">UAMH7299</strain>
    </source>
</reference>
<sequence>MGLGAISQVHAQATVPDYVLKYAPLLYLHSEDAYMPSSIEAQLANSVPQVDYKAVQGAPSPLALNNLDQLNALGGSELFLTSKEGIRELPDWFKGVRPDGNGKTGDAVCSSIVVRDHGDGTVDAFYFYFQAYNQGNTVLGLEFGHHVGDWEHNMIRFVNGAPQAVWYSQHATGQAFTYKATEKQGDRPIGYVANGTHAVYATPGTHDHTIPNFNLPAGFLEDETDRGILWDPLFNAYHFSYDTATGKFTPYDSNTPVQWLYFEGRWGDKQLPDNAEGQVNIFGQRKYTSGPTGPKFKSLDREKVCPPSVDLCVIRPFLTVKRAEV</sequence>
<name>A0A2B7YZQ9_POLH7</name>
<evidence type="ECO:0000313" key="2">
    <source>
        <dbReference type="Proteomes" id="UP000224634"/>
    </source>
</evidence>
<keyword evidence="2" id="KW-1185">Reference proteome</keyword>
<dbReference type="PANTHER" id="PTHR48174:SF5">
    <property type="entry name" value="VACUOLAR PROTEIN SORTING-ASSOCIATED PROTEIN 62"/>
    <property type="match status" value="1"/>
</dbReference>
<evidence type="ECO:0008006" key="3">
    <source>
        <dbReference type="Google" id="ProtNLM"/>
    </source>
</evidence>
<proteinExistence type="predicted"/>
<organism evidence="1 2">
    <name type="scientific">Polytolypa hystricis (strain UAMH7299)</name>
    <dbReference type="NCBI Taxonomy" id="1447883"/>
    <lineage>
        <taxon>Eukaryota</taxon>
        <taxon>Fungi</taxon>
        <taxon>Dikarya</taxon>
        <taxon>Ascomycota</taxon>
        <taxon>Pezizomycotina</taxon>
        <taxon>Eurotiomycetes</taxon>
        <taxon>Eurotiomycetidae</taxon>
        <taxon>Onygenales</taxon>
        <taxon>Onygenales incertae sedis</taxon>
        <taxon>Polytolypa</taxon>
    </lineage>
</organism>
<dbReference type="Proteomes" id="UP000224634">
    <property type="component" value="Unassembled WGS sequence"/>
</dbReference>
<evidence type="ECO:0000313" key="1">
    <source>
        <dbReference type="EMBL" id="PGH26640.1"/>
    </source>
</evidence>
<dbReference type="STRING" id="1447883.A0A2B7YZQ9"/>
<dbReference type="EMBL" id="PDNA01000014">
    <property type="protein sequence ID" value="PGH26640.1"/>
    <property type="molecule type" value="Genomic_DNA"/>
</dbReference>
<gene>
    <name evidence="1" type="ORF">AJ80_01585</name>
</gene>
<protein>
    <recommendedName>
        <fullName evidence="3">Vacuolar protein sorting-associated protein 62</fullName>
    </recommendedName>
</protein>
<dbReference type="PANTHER" id="PTHR48174">
    <property type="entry name" value="DUF946 FAMILY PROTEIN"/>
    <property type="match status" value="1"/>
</dbReference>
<accession>A0A2B7YZQ9</accession>
<dbReference type="InterPro" id="IPR009291">
    <property type="entry name" value="Vps62"/>
</dbReference>
<dbReference type="AlphaFoldDB" id="A0A2B7YZQ9"/>
<dbReference type="Pfam" id="PF06101">
    <property type="entry name" value="Vps62"/>
    <property type="match status" value="1"/>
</dbReference>
<comment type="caution">
    <text evidence="1">The sequence shown here is derived from an EMBL/GenBank/DDBJ whole genome shotgun (WGS) entry which is preliminary data.</text>
</comment>
<dbReference type="OrthoDB" id="188042at2759"/>